<evidence type="ECO:0000313" key="3">
    <source>
        <dbReference type="Proteomes" id="UP000266841"/>
    </source>
</evidence>
<dbReference type="AlphaFoldDB" id="K0SI83"/>
<feature type="region of interest" description="Disordered" evidence="1">
    <location>
        <begin position="187"/>
        <end position="213"/>
    </location>
</feature>
<reference evidence="2 3" key="1">
    <citation type="journal article" date="2012" name="Genome Biol.">
        <title>Genome and low-iron response of an oceanic diatom adapted to chronic iron limitation.</title>
        <authorList>
            <person name="Lommer M."/>
            <person name="Specht M."/>
            <person name="Roy A.S."/>
            <person name="Kraemer L."/>
            <person name="Andreson R."/>
            <person name="Gutowska M.A."/>
            <person name="Wolf J."/>
            <person name="Bergner S.V."/>
            <person name="Schilhabel M.B."/>
            <person name="Klostermeier U.C."/>
            <person name="Beiko R.G."/>
            <person name="Rosenstiel P."/>
            <person name="Hippler M."/>
            <person name="Laroche J."/>
        </authorList>
    </citation>
    <scope>NUCLEOTIDE SEQUENCE [LARGE SCALE GENOMIC DNA]</scope>
    <source>
        <strain evidence="2 3">CCMP1005</strain>
    </source>
</reference>
<protein>
    <submittedName>
        <fullName evidence="2">Uncharacterized protein</fullName>
    </submittedName>
</protein>
<name>K0SI83_THAOC</name>
<gene>
    <name evidence="2" type="ORF">THAOC_18915</name>
</gene>
<feature type="region of interest" description="Disordered" evidence="1">
    <location>
        <begin position="133"/>
        <end position="164"/>
    </location>
</feature>
<keyword evidence="3" id="KW-1185">Reference proteome</keyword>
<evidence type="ECO:0000313" key="2">
    <source>
        <dbReference type="EMBL" id="EJK60686.1"/>
    </source>
</evidence>
<proteinExistence type="predicted"/>
<sequence length="213" mass="23061">MGSVKPTKRLEMNMSHLRGRPDAPLQLDTATLAKIVNTALPAAVALLNRLSNIYATSTANGGVDWNLMTLVGLIDDIENTCHMVVQYSPHFVGTAAIFWGLRAIHVLHPAMGSQDHGKPKSCACSSRQDRGIENRDGLNGRRTCTSTSGRRRRTPPWAPLNRARGEDHILAGASADSRLVNVHCRPQAATEPTTMESDGGSRRTGFWGRSGTP</sequence>
<organism evidence="2 3">
    <name type="scientific">Thalassiosira oceanica</name>
    <name type="common">Marine diatom</name>
    <dbReference type="NCBI Taxonomy" id="159749"/>
    <lineage>
        <taxon>Eukaryota</taxon>
        <taxon>Sar</taxon>
        <taxon>Stramenopiles</taxon>
        <taxon>Ochrophyta</taxon>
        <taxon>Bacillariophyta</taxon>
        <taxon>Coscinodiscophyceae</taxon>
        <taxon>Thalassiosirophycidae</taxon>
        <taxon>Thalassiosirales</taxon>
        <taxon>Thalassiosiraceae</taxon>
        <taxon>Thalassiosira</taxon>
    </lineage>
</organism>
<dbReference type="Proteomes" id="UP000266841">
    <property type="component" value="Unassembled WGS sequence"/>
</dbReference>
<dbReference type="EMBL" id="AGNL01020774">
    <property type="protein sequence ID" value="EJK60686.1"/>
    <property type="molecule type" value="Genomic_DNA"/>
</dbReference>
<comment type="caution">
    <text evidence="2">The sequence shown here is derived from an EMBL/GenBank/DDBJ whole genome shotgun (WGS) entry which is preliminary data.</text>
</comment>
<accession>K0SI83</accession>
<evidence type="ECO:0000256" key="1">
    <source>
        <dbReference type="SAM" id="MobiDB-lite"/>
    </source>
</evidence>